<dbReference type="InterPro" id="IPR002355">
    <property type="entry name" value="Cu_oxidase_Cu_BS"/>
</dbReference>
<keyword evidence="9" id="KW-0325">Glycoprotein</keyword>
<dbReference type="GO" id="GO:0005576">
    <property type="term" value="C:extracellular region"/>
    <property type="evidence" value="ECO:0007669"/>
    <property type="project" value="UniProtKB-SubCell"/>
</dbReference>
<dbReference type="Pfam" id="PF07732">
    <property type="entry name" value="Cu-oxidase_3"/>
    <property type="match status" value="1"/>
</dbReference>
<feature type="signal peptide" evidence="10">
    <location>
        <begin position="1"/>
        <end position="29"/>
    </location>
</feature>
<comment type="subcellular location">
    <subcellularLocation>
        <location evidence="2">Secreted</location>
    </subcellularLocation>
</comment>
<dbReference type="OrthoDB" id="2121828at2759"/>
<evidence type="ECO:0000256" key="1">
    <source>
        <dbReference type="ARBA" id="ARBA00001935"/>
    </source>
</evidence>
<feature type="domain" description="Plastocyanin-like" evidence="12">
    <location>
        <begin position="268"/>
        <end position="398"/>
    </location>
</feature>
<dbReference type="PANTHER" id="PTHR11709:SF474">
    <property type="entry name" value="LACCASE"/>
    <property type="match status" value="1"/>
</dbReference>
<sequence>MAVPLISSPPFLVFFSFFTLCLLADPVLGITRHYKFDIKLYNVTRLCRTRSIVSVNRQFPGPRIVAREGDQLLIKVVNHVPNNISIHWHGIRQLRSGWADGPAYVTQCPIQTGQSYVYNFTIVGQRGTLFWHAHISWLRATLYGPIIILPKRGVPYPFAKPYKEVPIIFGEWFNTDPEAVITQALQTGGGPNVSDAYTINGLPGPLYNCSAKVGLGTSLCQHNQTCQGPNGTKFAASVNNVSFAMPTTALLQAHFFGQSNGVYVPDFPSSPIIPFNYTGTPPNNTMVSNGTKVVVLPFNTSVELVMQDTSILGAESHPLHLHGFNFFVVGRGFGNFDPNKDPAKFNLIDPNERNTVGVPSGGWVAIRFLADNPGVWFMHCHLEVHTSWGLRMAWIVLDGELPNQKLLPPPADLPKC</sequence>
<evidence type="ECO:0000256" key="8">
    <source>
        <dbReference type="ARBA" id="ARBA00023008"/>
    </source>
</evidence>
<proteinExistence type="inferred from homology"/>
<feature type="chain" id="PRO_5023858162" description="Laccase" evidence="10">
    <location>
        <begin position="30"/>
        <end position="416"/>
    </location>
</feature>
<keyword evidence="10" id="KW-0732">Signal</keyword>
<evidence type="ECO:0000256" key="9">
    <source>
        <dbReference type="ARBA" id="ARBA00023180"/>
    </source>
</evidence>
<keyword evidence="15" id="KW-1185">Reference proteome</keyword>
<evidence type="ECO:0000256" key="10">
    <source>
        <dbReference type="SAM" id="SignalP"/>
    </source>
</evidence>
<dbReference type="AlphaFoldDB" id="A0A5J5RAI0"/>
<evidence type="ECO:0000256" key="4">
    <source>
        <dbReference type="ARBA" id="ARBA00022525"/>
    </source>
</evidence>
<dbReference type="GO" id="GO:0016491">
    <property type="term" value="F:oxidoreductase activity"/>
    <property type="evidence" value="ECO:0007669"/>
    <property type="project" value="UniProtKB-KW"/>
</dbReference>
<accession>A0A5J5RAI0</accession>
<dbReference type="PANTHER" id="PTHR11709">
    <property type="entry name" value="MULTI-COPPER OXIDASE"/>
    <property type="match status" value="1"/>
</dbReference>
<organism evidence="14 15">
    <name type="scientific">Gossypium barbadense</name>
    <name type="common">Sea Island cotton</name>
    <name type="synonym">Hibiscus barbadensis</name>
    <dbReference type="NCBI Taxonomy" id="3634"/>
    <lineage>
        <taxon>Eukaryota</taxon>
        <taxon>Viridiplantae</taxon>
        <taxon>Streptophyta</taxon>
        <taxon>Embryophyta</taxon>
        <taxon>Tracheophyta</taxon>
        <taxon>Spermatophyta</taxon>
        <taxon>Magnoliopsida</taxon>
        <taxon>eudicotyledons</taxon>
        <taxon>Gunneridae</taxon>
        <taxon>Pentapetalae</taxon>
        <taxon>rosids</taxon>
        <taxon>malvids</taxon>
        <taxon>Malvales</taxon>
        <taxon>Malvaceae</taxon>
        <taxon>Malvoideae</taxon>
        <taxon>Gossypium</taxon>
    </lineage>
</organism>
<dbReference type="PROSITE" id="PS00080">
    <property type="entry name" value="MULTICOPPER_OXIDASE2"/>
    <property type="match status" value="1"/>
</dbReference>
<dbReference type="Proteomes" id="UP000327439">
    <property type="component" value="Chromosome D05"/>
</dbReference>
<evidence type="ECO:0000259" key="11">
    <source>
        <dbReference type="Pfam" id="PF00394"/>
    </source>
</evidence>
<dbReference type="Gene3D" id="2.60.40.420">
    <property type="entry name" value="Cupredoxins - blue copper proteins"/>
    <property type="match status" value="2"/>
</dbReference>
<dbReference type="InterPro" id="IPR011707">
    <property type="entry name" value="Cu-oxidase-like_N"/>
</dbReference>
<keyword evidence="6" id="KW-0677">Repeat</keyword>
<dbReference type="PROSITE" id="PS00079">
    <property type="entry name" value="MULTICOPPER_OXIDASE1"/>
    <property type="match status" value="1"/>
</dbReference>
<dbReference type="InterPro" id="IPR011706">
    <property type="entry name" value="Cu-oxidase_C"/>
</dbReference>
<evidence type="ECO:0000313" key="15">
    <source>
        <dbReference type="Proteomes" id="UP000327439"/>
    </source>
</evidence>
<evidence type="ECO:0000256" key="7">
    <source>
        <dbReference type="ARBA" id="ARBA00023002"/>
    </source>
</evidence>
<evidence type="ECO:0000256" key="5">
    <source>
        <dbReference type="ARBA" id="ARBA00022723"/>
    </source>
</evidence>
<dbReference type="CDD" id="cd13849">
    <property type="entry name" value="CuRO_1_LCC_plant"/>
    <property type="match status" value="1"/>
</dbReference>
<keyword evidence="7" id="KW-0560">Oxidoreductase</keyword>
<feature type="domain" description="Plastocyanin-like" evidence="13">
    <location>
        <begin position="41"/>
        <end position="151"/>
    </location>
</feature>
<name>A0A5J5RAI0_GOSBA</name>
<dbReference type="FunFam" id="2.60.40.420:FF:000053">
    <property type="entry name" value="Laccase"/>
    <property type="match status" value="1"/>
</dbReference>
<feature type="domain" description="Plastocyanin-like" evidence="11">
    <location>
        <begin position="164"/>
        <end position="218"/>
    </location>
</feature>
<dbReference type="InterPro" id="IPR045087">
    <property type="entry name" value="Cu-oxidase_fam"/>
</dbReference>
<protein>
    <recommendedName>
        <fullName evidence="16">Laccase</fullName>
    </recommendedName>
</protein>
<evidence type="ECO:0000259" key="12">
    <source>
        <dbReference type="Pfam" id="PF07731"/>
    </source>
</evidence>
<evidence type="ECO:0000259" key="13">
    <source>
        <dbReference type="Pfam" id="PF07732"/>
    </source>
</evidence>
<evidence type="ECO:0008006" key="16">
    <source>
        <dbReference type="Google" id="ProtNLM"/>
    </source>
</evidence>
<dbReference type="FunFam" id="2.60.40.420:FF:000062">
    <property type="entry name" value="Laccase"/>
    <property type="match status" value="1"/>
</dbReference>
<dbReference type="InterPro" id="IPR033138">
    <property type="entry name" value="Cu_oxidase_CS"/>
</dbReference>
<dbReference type="InterPro" id="IPR034289">
    <property type="entry name" value="CuRO_3_LCC"/>
</dbReference>
<dbReference type="Pfam" id="PF07731">
    <property type="entry name" value="Cu-oxidase_2"/>
    <property type="match status" value="1"/>
</dbReference>
<dbReference type="Pfam" id="PF00394">
    <property type="entry name" value="Cu-oxidase"/>
    <property type="match status" value="1"/>
</dbReference>
<dbReference type="InterPro" id="IPR034288">
    <property type="entry name" value="CuRO_1_LCC"/>
</dbReference>
<gene>
    <name evidence="14" type="ORF">ES319_D05G100400v1</name>
</gene>
<evidence type="ECO:0000313" key="14">
    <source>
        <dbReference type="EMBL" id="KAB2028452.1"/>
    </source>
</evidence>
<evidence type="ECO:0000256" key="3">
    <source>
        <dbReference type="ARBA" id="ARBA00010609"/>
    </source>
</evidence>
<evidence type="ECO:0000256" key="2">
    <source>
        <dbReference type="ARBA" id="ARBA00004613"/>
    </source>
</evidence>
<keyword evidence="4" id="KW-0964">Secreted</keyword>
<dbReference type="EMBL" id="CM018219">
    <property type="protein sequence ID" value="KAB2028452.1"/>
    <property type="molecule type" value="Genomic_DNA"/>
</dbReference>
<dbReference type="SUPFAM" id="SSF49503">
    <property type="entry name" value="Cupredoxins"/>
    <property type="match status" value="2"/>
</dbReference>
<comment type="cofactor">
    <cofactor evidence="1">
        <name>Cu cation</name>
        <dbReference type="ChEBI" id="CHEBI:23378"/>
    </cofactor>
</comment>
<dbReference type="CDD" id="cd13897">
    <property type="entry name" value="CuRO_3_LCC_plant"/>
    <property type="match status" value="1"/>
</dbReference>
<comment type="similarity">
    <text evidence="3">Belongs to the multicopper oxidase family.</text>
</comment>
<evidence type="ECO:0000256" key="6">
    <source>
        <dbReference type="ARBA" id="ARBA00022737"/>
    </source>
</evidence>
<dbReference type="InterPro" id="IPR008972">
    <property type="entry name" value="Cupredoxin"/>
</dbReference>
<reference evidence="15" key="1">
    <citation type="journal article" date="2020" name="Nat. Genet.">
        <title>Genomic diversifications of five Gossypium allopolyploid species and their impact on cotton improvement.</title>
        <authorList>
            <person name="Chen Z.J."/>
            <person name="Sreedasyam A."/>
            <person name="Ando A."/>
            <person name="Song Q."/>
            <person name="De Santiago L.M."/>
            <person name="Hulse-Kemp A.M."/>
            <person name="Ding M."/>
            <person name="Ye W."/>
            <person name="Kirkbride R.C."/>
            <person name="Jenkins J."/>
            <person name="Plott C."/>
            <person name="Lovell J."/>
            <person name="Lin Y.M."/>
            <person name="Vaughn R."/>
            <person name="Liu B."/>
            <person name="Simpson S."/>
            <person name="Scheffler B.E."/>
            <person name="Wen L."/>
            <person name="Saski C.A."/>
            <person name="Grover C.E."/>
            <person name="Hu G."/>
            <person name="Conover J.L."/>
            <person name="Carlson J.W."/>
            <person name="Shu S."/>
            <person name="Boston L.B."/>
            <person name="Williams M."/>
            <person name="Peterson D.G."/>
            <person name="McGee K."/>
            <person name="Jones D.C."/>
            <person name="Wendel J.F."/>
            <person name="Stelly D.M."/>
            <person name="Grimwood J."/>
            <person name="Schmutz J."/>
        </authorList>
    </citation>
    <scope>NUCLEOTIDE SEQUENCE [LARGE SCALE GENOMIC DNA]</scope>
    <source>
        <strain evidence="15">cv. 3-79</strain>
    </source>
</reference>
<dbReference type="GO" id="GO:0005507">
    <property type="term" value="F:copper ion binding"/>
    <property type="evidence" value="ECO:0007669"/>
    <property type="project" value="InterPro"/>
</dbReference>
<keyword evidence="5" id="KW-0479">Metal-binding</keyword>
<dbReference type="InterPro" id="IPR001117">
    <property type="entry name" value="Cu-oxidase_2nd"/>
</dbReference>
<keyword evidence="8" id="KW-0186">Copper</keyword>